<evidence type="ECO:0000313" key="9">
    <source>
        <dbReference type="EMBL" id="SDU99724.1"/>
    </source>
</evidence>
<evidence type="ECO:0000256" key="2">
    <source>
        <dbReference type="ARBA" id="ARBA00022723"/>
    </source>
</evidence>
<dbReference type="InterPro" id="IPR047109">
    <property type="entry name" value="CAD-like"/>
</dbReference>
<evidence type="ECO:0000259" key="8">
    <source>
        <dbReference type="SMART" id="SM00829"/>
    </source>
</evidence>
<protein>
    <recommendedName>
        <fullName evidence="5">alcohol dehydrogenase (NADP(+))</fullName>
        <ecNumber evidence="5">1.1.1.2</ecNumber>
    </recommendedName>
</protein>
<dbReference type="PANTHER" id="PTHR42683">
    <property type="entry name" value="ALDEHYDE REDUCTASE"/>
    <property type="match status" value="1"/>
</dbReference>
<feature type="domain" description="Enoyl reductase (ER)" evidence="8">
    <location>
        <begin position="14"/>
        <end position="347"/>
    </location>
</feature>
<dbReference type="CDD" id="cd05283">
    <property type="entry name" value="CAD1"/>
    <property type="match status" value="1"/>
</dbReference>
<dbReference type="Proteomes" id="UP000198825">
    <property type="component" value="Chromosome I"/>
</dbReference>
<dbReference type="Pfam" id="PF00107">
    <property type="entry name" value="ADH_zinc_N"/>
    <property type="match status" value="1"/>
</dbReference>
<evidence type="ECO:0000256" key="6">
    <source>
        <dbReference type="ARBA" id="ARBA00048262"/>
    </source>
</evidence>
<dbReference type="FunFam" id="3.40.50.720:FF:000022">
    <property type="entry name" value="Cinnamyl alcohol dehydrogenase"/>
    <property type="match status" value="1"/>
</dbReference>
<sequence>MTTTVTALSVPEAGASFETVELERRDLRSDDVRIDIAYAGICHSDIHTVRGEWGERPFPITPGHEIIGTVAEVGSAVSRVKIGDTVGVGCFVDSCGECAACKDGEEQFCERGVVQTYATPDYHGEVTQGGYSQGVVVRDHFVLTIPDGVDLAATTPLLCAGITTYSPLKAHGVGPGSKVAVVGMGGLGHVAVKIAKALGAEVTVLSRTTSKEEDGRSFGADDYRATKDGNAFEELASSFDFILNTVGADLDVDAYLGLLGRGGTLVNVGAPSAPQKFGIFSLLTNRRNYAGSMVGGIPETQEMLDFCAEHGITATIELIDAGDVDAYYDKVVDGDVRYRAVIDAKTLRA</sequence>
<dbReference type="GO" id="GO:0008270">
    <property type="term" value="F:zinc ion binding"/>
    <property type="evidence" value="ECO:0007669"/>
    <property type="project" value="InterPro"/>
</dbReference>
<evidence type="ECO:0000313" key="10">
    <source>
        <dbReference type="Proteomes" id="UP000198825"/>
    </source>
</evidence>
<dbReference type="InterPro" id="IPR013149">
    <property type="entry name" value="ADH-like_C"/>
</dbReference>
<evidence type="ECO:0000256" key="5">
    <source>
        <dbReference type="ARBA" id="ARBA00024074"/>
    </source>
</evidence>
<proteinExistence type="inferred from homology"/>
<dbReference type="SUPFAM" id="SSF51735">
    <property type="entry name" value="NAD(P)-binding Rossmann-fold domains"/>
    <property type="match status" value="1"/>
</dbReference>
<keyword evidence="2 7" id="KW-0479">Metal-binding</keyword>
<evidence type="ECO:0000256" key="1">
    <source>
        <dbReference type="ARBA" id="ARBA00001947"/>
    </source>
</evidence>
<dbReference type="RefSeq" id="WP_091076436.1">
    <property type="nucleotide sequence ID" value="NZ_LT629799.1"/>
</dbReference>
<evidence type="ECO:0000256" key="7">
    <source>
        <dbReference type="RuleBase" id="RU361277"/>
    </source>
</evidence>
<dbReference type="InterPro" id="IPR002328">
    <property type="entry name" value="ADH_Zn_CS"/>
</dbReference>
<dbReference type="InterPro" id="IPR020843">
    <property type="entry name" value="ER"/>
</dbReference>
<comment type="similarity">
    <text evidence="7">Belongs to the zinc-containing alcohol dehydrogenase family.</text>
</comment>
<reference evidence="10" key="1">
    <citation type="submission" date="2016-10" db="EMBL/GenBank/DDBJ databases">
        <authorList>
            <person name="Varghese N."/>
            <person name="Submissions S."/>
        </authorList>
    </citation>
    <scope>NUCLEOTIDE SEQUENCE [LARGE SCALE GENOMIC DNA]</scope>
    <source>
        <strain evidence="10">DSM 21743</strain>
    </source>
</reference>
<dbReference type="SUPFAM" id="SSF50129">
    <property type="entry name" value="GroES-like"/>
    <property type="match status" value="1"/>
</dbReference>
<accession>A0A1H2N2Z8</accession>
<evidence type="ECO:0000256" key="3">
    <source>
        <dbReference type="ARBA" id="ARBA00022833"/>
    </source>
</evidence>
<dbReference type="InterPro" id="IPR013154">
    <property type="entry name" value="ADH-like_N"/>
</dbReference>
<dbReference type="AlphaFoldDB" id="A0A1H2N2Z8"/>
<organism evidence="9 10">
    <name type="scientific">Microlunatus sagamiharensis</name>
    <dbReference type="NCBI Taxonomy" id="546874"/>
    <lineage>
        <taxon>Bacteria</taxon>
        <taxon>Bacillati</taxon>
        <taxon>Actinomycetota</taxon>
        <taxon>Actinomycetes</taxon>
        <taxon>Propionibacteriales</taxon>
        <taxon>Propionibacteriaceae</taxon>
        <taxon>Microlunatus</taxon>
    </lineage>
</organism>
<dbReference type="SMART" id="SM00829">
    <property type="entry name" value="PKS_ER"/>
    <property type="match status" value="1"/>
</dbReference>
<comment type="cofactor">
    <cofactor evidence="1 7">
        <name>Zn(2+)</name>
        <dbReference type="ChEBI" id="CHEBI:29105"/>
    </cofactor>
</comment>
<dbReference type="Gene3D" id="3.90.180.10">
    <property type="entry name" value="Medium-chain alcohol dehydrogenases, catalytic domain"/>
    <property type="match status" value="1"/>
</dbReference>
<keyword evidence="4" id="KW-0560">Oxidoreductase</keyword>
<keyword evidence="3 7" id="KW-0862">Zinc</keyword>
<dbReference type="EMBL" id="LT629799">
    <property type="protein sequence ID" value="SDU99724.1"/>
    <property type="molecule type" value="Genomic_DNA"/>
</dbReference>
<dbReference type="STRING" id="546874.SAMN04488544_3204"/>
<dbReference type="OrthoDB" id="3567264at2"/>
<dbReference type="GO" id="GO:0008106">
    <property type="term" value="F:alcohol dehydrogenase (NADP+) activity"/>
    <property type="evidence" value="ECO:0007669"/>
    <property type="project" value="UniProtKB-EC"/>
</dbReference>
<dbReference type="Pfam" id="PF08240">
    <property type="entry name" value="ADH_N"/>
    <property type="match status" value="1"/>
</dbReference>
<dbReference type="EC" id="1.1.1.2" evidence="5"/>
<dbReference type="InterPro" id="IPR011032">
    <property type="entry name" value="GroES-like_sf"/>
</dbReference>
<dbReference type="PROSITE" id="PS00059">
    <property type="entry name" value="ADH_ZINC"/>
    <property type="match status" value="1"/>
</dbReference>
<dbReference type="Gene3D" id="3.40.50.720">
    <property type="entry name" value="NAD(P)-binding Rossmann-like Domain"/>
    <property type="match status" value="1"/>
</dbReference>
<evidence type="ECO:0000256" key="4">
    <source>
        <dbReference type="ARBA" id="ARBA00023002"/>
    </source>
</evidence>
<dbReference type="InterPro" id="IPR036291">
    <property type="entry name" value="NAD(P)-bd_dom_sf"/>
</dbReference>
<gene>
    <name evidence="9" type="ORF">SAMN04488544_3204</name>
</gene>
<keyword evidence="10" id="KW-1185">Reference proteome</keyword>
<comment type="catalytic activity">
    <reaction evidence="6">
        <text>a primary alcohol + NADP(+) = an aldehyde + NADPH + H(+)</text>
        <dbReference type="Rhea" id="RHEA:15937"/>
        <dbReference type="ChEBI" id="CHEBI:15378"/>
        <dbReference type="ChEBI" id="CHEBI:15734"/>
        <dbReference type="ChEBI" id="CHEBI:17478"/>
        <dbReference type="ChEBI" id="CHEBI:57783"/>
        <dbReference type="ChEBI" id="CHEBI:58349"/>
        <dbReference type="EC" id="1.1.1.2"/>
    </reaction>
</comment>
<name>A0A1H2N2Z8_9ACTN</name>